<evidence type="ECO:0000259" key="1">
    <source>
        <dbReference type="PROSITE" id="PS51721"/>
    </source>
</evidence>
<dbReference type="RefSeq" id="WP_113658430.1">
    <property type="nucleotide sequence ID" value="NZ_KZ845665.1"/>
</dbReference>
<dbReference type="InterPro" id="IPR030378">
    <property type="entry name" value="G_CP_dom"/>
</dbReference>
<dbReference type="InterPro" id="IPR027417">
    <property type="entry name" value="P-loop_NTPase"/>
</dbReference>
<gene>
    <name evidence="2" type="ORF">DL897_06995</name>
</gene>
<dbReference type="OrthoDB" id="9773841at2"/>
<dbReference type="InterPro" id="IPR006073">
    <property type="entry name" value="GTP-bd"/>
</dbReference>
<dbReference type="InterPro" id="IPR050896">
    <property type="entry name" value="Mito_lipid_metab_GTPase"/>
</dbReference>
<dbReference type="InterPro" id="IPR048422">
    <property type="entry name" value="NOA1/YqeH-like_C"/>
</dbReference>
<dbReference type="PANTHER" id="PTHR46434">
    <property type="entry name" value="GENETIC INTERACTOR OF PROHIBITINS 3, MITOCHONDRIAL"/>
    <property type="match status" value="1"/>
</dbReference>
<dbReference type="Gene3D" id="3.40.50.300">
    <property type="entry name" value="P-loop containing nucleotide triphosphate hydrolases"/>
    <property type="match status" value="1"/>
</dbReference>
<dbReference type="PROSITE" id="PS51721">
    <property type="entry name" value="G_CP"/>
    <property type="match status" value="1"/>
</dbReference>
<organism evidence="2 3">
    <name type="scientific">Thermoflavimicrobium daqui</name>
    <dbReference type="NCBI Taxonomy" id="2137476"/>
    <lineage>
        <taxon>Bacteria</taxon>
        <taxon>Bacillati</taxon>
        <taxon>Bacillota</taxon>
        <taxon>Bacilli</taxon>
        <taxon>Bacillales</taxon>
        <taxon>Thermoactinomycetaceae</taxon>
        <taxon>Thermoflavimicrobium</taxon>
    </lineage>
</organism>
<dbReference type="InterPro" id="IPR019988">
    <property type="entry name" value="GTP-bd_ribosome_bgen_YqeH"/>
</dbReference>
<protein>
    <submittedName>
        <fullName evidence="2">Ribosome biogenesis GTPase YqeH</fullName>
    </submittedName>
</protein>
<dbReference type="Pfam" id="PF01926">
    <property type="entry name" value="MMR_HSR1"/>
    <property type="match status" value="1"/>
</dbReference>
<dbReference type="SUPFAM" id="SSF52540">
    <property type="entry name" value="P-loop containing nucleoside triphosphate hydrolases"/>
    <property type="match status" value="1"/>
</dbReference>
<comment type="caution">
    <text evidence="2">The sequence shown here is derived from an EMBL/GenBank/DDBJ whole genome shotgun (WGS) entry which is preliminary data.</text>
</comment>
<sequence length="368" mass="41411">MNEAEFHCDGCGIILQTKNPSQLGYVPVQALEKRDEIYCRRCYRIRHYNEIAPINQDPSVYLQKLDEIANTRSLVVQVVDLFDFSGSWISGIHRHIGKNPLLLLANKIDLFPRSTKWGRLKEWLRKYANELGVKPVDIILCSANKGVHIDTAIAAIEKYREGRDVYIVGTTNAGKSTLINRILKEVAGLDAIITTSPYPGTTLDAIRIPLDDGKAIIDTPGIVRKDRLSEWVCPTDLHVIMPKNTLNPRIYQLKEKQTLFFGGLARMDYLTGGRQSFVCYVSNHLYVHRTKVDSADEFLAKHHGKMLSPPKDPAQLPPWKKHRIALSGKEKQDVVISGLGWIACGKEKGLLDVWAPEGIQVVTRPSII</sequence>
<dbReference type="Pfam" id="PF21516">
    <property type="entry name" value="YqeH-like_C"/>
    <property type="match status" value="1"/>
</dbReference>
<dbReference type="GO" id="GO:0005525">
    <property type="term" value="F:GTP binding"/>
    <property type="evidence" value="ECO:0007669"/>
    <property type="project" value="InterPro"/>
</dbReference>
<proteinExistence type="predicted"/>
<evidence type="ECO:0000313" key="3">
    <source>
        <dbReference type="Proteomes" id="UP000251213"/>
    </source>
</evidence>
<dbReference type="NCBIfam" id="TIGR03597">
    <property type="entry name" value="GTPase_YqeH"/>
    <property type="match status" value="1"/>
</dbReference>
<dbReference type="PANTHER" id="PTHR46434:SF1">
    <property type="entry name" value="GENETIC INTERACTOR OF PROHIBITINS 3, MITOCHONDRIAL"/>
    <property type="match status" value="1"/>
</dbReference>
<reference evidence="2 3" key="2">
    <citation type="submission" date="2018-06" db="EMBL/GenBank/DDBJ databases">
        <authorList>
            <person name="Zhirakovskaya E."/>
        </authorList>
    </citation>
    <scope>NUCLEOTIDE SEQUENCE [LARGE SCALE GENOMIC DNA]</scope>
    <source>
        <strain evidence="2 3">FBKL4.011</strain>
    </source>
</reference>
<name>A0A364K687_9BACL</name>
<evidence type="ECO:0000313" key="2">
    <source>
        <dbReference type="EMBL" id="RAL25816.1"/>
    </source>
</evidence>
<keyword evidence="3" id="KW-1185">Reference proteome</keyword>
<dbReference type="Proteomes" id="UP000251213">
    <property type="component" value="Unassembled WGS sequence"/>
</dbReference>
<feature type="domain" description="CP-type G" evidence="1">
    <location>
        <begin position="62"/>
        <end position="225"/>
    </location>
</feature>
<accession>A0A364K687</accession>
<dbReference type="CDD" id="cd01855">
    <property type="entry name" value="YqeH"/>
    <property type="match status" value="1"/>
</dbReference>
<dbReference type="EMBL" id="QJKK01000003">
    <property type="protein sequence ID" value="RAL25816.1"/>
    <property type="molecule type" value="Genomic_DNA"/>
</dbReference>
<reference evidence="2 3" key="1">
    <citation type="submission" date="2018-06" db="EMBL/GenBank/DDBJ databases">
        <title>Thermoflavimicrobium daqus sp. nov., a thermophilic microbe isolated from Moutai-flavour Daqu.</title>
        <authorList>
            <person name="Wang X."/>
            <person name="Zhou H."/>
        </authorList>
    </citation>
    <scope>NUCLEOTIDE SEQUENCE [LARGE SCALE GENOMIC DNA]</scope>
    <source>
        <strain evidence="2 3">FBKL4.011</strain>
    </source>
</reference>
<dbReference type="AlphaFoldDB" id="A0A364K687"/>